<feature type="signal peptide" evidence="7">
    <location>
        <begin position="1"/>
        <end position="35"/>
    </location>
</feature>
<dbReference type="InterPro" id="IPR010259">
    <property type="entry name" value="S8pro/Inhibitor_I9"/>
</dbReference>
<dbReference type="InterPro" id="IPR036852">
    <property type="entry name" value="Peptidase_S8/S53_dom_sf"/>
</dbReference>
<dbReference type="InterPro" id="IPR037045">
    <property type="entry name" value="S8pro/Inhibitor_I9_sf"/>
</dbReference>
<organism evidence="10 11">
    <name type="scientific">Streptomyces morookaense</name>
    <name type="common">Streptoverticillium morookaense</name>
    <dbReference type="NCBI Taxonomy" id="1970"/>
    <lineage>
        <taxon>Bacteria</taxon>
        <taxon>Bacillati</taxon>
        <taxon>Actinomycetota</taxon>
        <taxon>Actinomycetes</taxon>
        <taxon>Kitasatosporales</taxon>
        <taxon>Streptomycetaceae</taxon>
        <taxon>Streptomyces</taxon>
    </lineage>
</organism>
<dbReference type="InterPro" id="IPR050131">
    <property type="entry name" value="Peptidase_S8_subtilisin-like"/>
</dbReference>
<dbReference type="InterPro" id="IPR023828">
    <property type="entry name" value="Peptidase_S8_Ser-AS"/>
</dbReference>
<dbReference type="Gene3D" id="3.40.50.200">
    <property type="entry name" value="Peptidase S8/S53 domain"/>
    <property type="match status" value="1"/>
</dbReference>
<dbReference type="Pfam" id="PF00082">
    <property type="entry name" value="Peptidase_S8"/>
    <property type="match status" value="1"/>
</dbReference>
<dbReference type="AlphaFoldDB" id="A0A7Y7B1R4"/>
<dbReference type="InterPro" id="IPR034193">
    <property type="entry name" value="PCSK9_ProteinaseK-like"/>
</dbReference>
<keyword evidence="7" id="KW-0732">Signal</keyword>
<dbReference type="InterPro" id="IPR000209">
    <property type="entry name" value="Peptidase_S8/S53_dom"/>
</dbReference>
<gene>
    <name evidence="10" type="ORF">HG542_06980</name>
</gene>
<sequence length="409" mass="41843">MATHKRTGKRRLVLAIATAAAATAGATLLVLPAGASTPKEGTVYGTEAKGAIDGSYIVMLKDGKGMAAAQATGKESKNLAERYGAKVNRTYSSAIHGFSASGLDRTAAKRLAADPAVAKVVQNHRFTINTTQEKPPSWGLDRIDQTETQGDGKYTYPDSAGEGVTAYVIDTGVRISHKDFGGRASYGFNAIDNNDNADDGNGHGTHVAGTIAGTEHGVAKKAKIVAVRVLDAQGSGSTEQVVAGIDWVTKNHKGPSVANMSLGGGADEALDAAVSKAIASGVTFAVAAGNESTDAGNSSPARVKEAITVASSTKDDQQSDFSNFGSVVKLYAPGTDITSDWNDSDTGTKTISGTSMATPHVTGAAAVYLAEHKDATPAQVQSALVAAATPDKISNPGQGTPNKLLRVTK</sequence>
<comment type="similarity">
    <text evidence="1 5 6">Belongs to the peptidase S8 family.</text>
</comment>
<evidence type="ECO:0000256" key="3">
    <source>
        <dbReference type="ARBA" id="ARBA00022801"/>
    </source>
</evidence>
<dbReference type="SUPFAM" id="SSF54897">
    <property type="entry name" value="Protease propeptides/inhibitors"/>
    <property type="match status" value="1"/>
</dbReference>
<keyword evidence="2 5" id="KW-0645">Protease</keyword>
<accession>A0A7Y7B1R4</accession>
<dbReference type="RefSeq" id="WP_171079193.1">
    <property type="nucleotide sequence ID" value="NZ_BNBU01000003.1"/>
</dbReference>
<evidence type="ECO:0000259" key="9">
    <source>
        <dbReference type="Pfam" id="PF05922"/>
    </source>
</evidence>
<dbReference type="Proteomes" id="UP000587462">
    <property type="component" value="Unassembled WGS sequence"/>
</dbReference>
<dbReference type="SUPFAM" id="SSF52743">
    <property type="entry name" value="Subtilisin-like"/>
    <property type="match status" value="1"/>
</dbReference>
<dbReference type="GO" id="GO:0004252">
    <property type="term" value="F:serine-type endopeptidase activity"/>
    <property type="evidence" value="ECO:0007669"/>
    <property type="project" value="UniProtKB-UniRule"/>
</dbReference>
<keyword evidence="11" id="KW-1185">Reference proteome</keyword>
<feature type="domain" description="Inhibitor I9" evidence="9">
    <location>
        <begin position="55"/>
        <end position="126"/>
    </location>
</feature>
<dbReference type="PANTHER" id="PTHR43806">
    <property type="entry name" value="PEPTIDASE S8"/>
    <property type="match status" value="1"/>
</dbReference>
<evidence type="ECO:0000256" key="5">
    <source>
        <dbReference type="PROSITE-ProRule" id="PRU01240"/>
    </source>
</evidence>
<dbReference type="PROSITE" id="PS00137">
    <property type="entry name" value="SUBTILASE_HIS"/>
    <property type="match status" value="1"/>
</dbReference>
<dbReference type="Pfam" id="PF05922">
    <property type="entry name" value="Inhibitor_I9"/>
    <property type="match status" value="1"/>
</dbReference>
<dbReference type="PROSITE" id="PS00136">
    <property type="entry name" value="SUBTILASE_ASP"/>
    <property type="match status" value="1"/>
</dbReference>
<evidence type="ECO:0000256" key="1">
    <source>
        <dbReference type="ARBA" id="ARBA00011073"/>
    </source>
</evidence>
<keyword evidence="3 5" id="KW-0378">Hydrolase</keyword>
<evidence type="ECO:0000313" key="10">
    <source>
        <dbReference type="EMBL" id="NVK77404.1"/>
    </source>
</evidence>
<dbReference type="PROSITE" id="PS51318">
    <property type="entry name" value="TAT"/>
    <property type="match status" value="1"/>
</dbReference>
<name>A0A7Y7B1R4_STRMO</name>
<dbReference type="CDD" id="cd04077">
    <property type="entry name" value="Peptidases_S8_PCSK9_ProteinaseK_like"/>
    <property type="match status" value="1"/>
</dbReference>
<dbReference type="PROSITE" id="PS00138">
    <property type="entry name" value="SUBTILASE_SER"/>
    <property type="match status" value="1"/>
</dbReference>
<dbReference type="PANTHER" id="PTHR43806:SF11">
    <property type="entry name" value="CEREVISIN-RELATED"/>
    <property type="match status" value="1"/>
</dbReference>
<dbReference type="Gene3D" id="3.30.70.80">
    <property type="entry name" value="Peptidase S8 propeptide/proteinase inhibitor I9"/>
    <property type="match status" value="1"/>
</dbReference>
<dbReference type="PROSITE" id="PS51892">
    <property type="entry name" value="SUBTILASE"/>
    <property type="match status" value="1"/>
</dbReference>
<feature type="active site" description="Charge relay system" evidence="5">
    <location>
        <position position="170"/>
    </location>
</feature>
<keyword evidence="4 5" id="KW-0720">Serine protease</keyword>
<evidence type="ECO:0000259" key="8">
    <source>
        <dbReference type="Pfam" id="PF00082"/>
    </source>
</evidence>
<dbReference type="InterPro" id="IPR022398">
    <property type="entry name" value="Peptidase_S8_His-AS"/>
</dbReference>
<dbReference type="InterPro" id="IPR006311">
    <property type="entry name" value="TAT_signal"/>
</dbReference>
<dbReference type="EMBL" id="JABBXF010000012">
    <property type="protein sequence ID" value="NVK77404.1"/>
    <property type="molecule type" value="Genomic_DNA"/>
</dbReference>
<evidence type="ECO:0000256" key="6">
    <source>
        <dbReference type="RuleBase" id="RU003355"/>
    </source>
</evidence>
<protein>
    <submittedName>
        <fullName evidence="10">S8 family peptidase</fullName>
    </submittedName>
</protein>
<feature type="active site" description="Charge relay system" evidence="5">
    <location>
        <position position="355"/>
    </location>
</feature>
<dbReference type="PRINTS" id="PR00723">
    <property type="entry name" value="SUBTILISIN"/>
</dbReference>
<comment type="caution">
    <text evidence="10">The sequence shown here is derived from an EMBL/GenBank/DDBJ whole genome shotgun (WGS) entry which is preliminary data.</text>
</comment>
<evidence type="ECO:0000256" key="7">
    <source>
        <dbReference type="SAM" id="SignalP"/>
    </source>
</evidence>
<evidence type="ECO:0000313" key="11">
    <source>
        <dbReference type="Proteomes" id="UP000587462"/>
    </source>
</evidence>
<evidence type="ECO:0000256" key="2">
    <source>
        <dbReference type="ARBA" id="ARBA00022670"/>
    </source>
</evidence>
<dbReference type="InterPro" id="IPR015500">
    <property type="entry name" value="Peptidase_S8_subtilisin-rel"/>
</dbReference>
<reference evidence="10 11" key="1">
    <citation type="submission" date="2020-04" db="EMBL/GenBank/DDBJ databases">
        <title>Draft Genome Sequence of Streptomyces morookaense DSM 40503, an 8-azaguanine-producing strain.</title>
        <authorList>
            <person name="Qi J."/>
            <person name="Gao J.-M."/>
        </authorList>
    </citation>
    <scope>NUCLEOTIDE SEQUENCE [LARGE SCALE GENOMIC DNA]</scope>
    <source>
        <strain evidence="10 11">DSM 40503</strain>
    </source>
</reference>
<feature type="domain" description="Peptidase S8/S53" evidence="8">
    <location>
        <begin position="161"/>
        <end position="395"/>
    </location>
</feature>
<dbReference type="GO" id="GO:0005615">
    <property type="term" value="C:extracellular space"/>
    <property type="evidence" value="ECO:0007669"/>
    <property type="project" value="TreeGrafter"/>
</dbReference>
<dbReference type="InterPro" id="IPR023827">
    <property type="entry name" value="Peptidase_S8_Asp-AS"/>
</dbReference>
<dbReference type="FunFam" id="3.40.50.200:FF:000014">
    <property type="entry name" value="Proteinase K"/>
    <property type="match status" value="1"/>
</dbReference>
<feature type="active site" description="Charge relay system" evidence="5">
    <location>
        <position position="203"/>
    </location>
</feature>
<feature type="chain" id="PRO_5030713324" evidence="7">
    <location>
        <begin position="36"/>
        <end position="409"/>
    </location>
</feature>
<evidence type="ECO:0000256" key="4">
    <source>
        <dbReference type="ARBA" id="ARBA00022825"/>
    </source>
</evidence>
<dbReference type="GO" id="GO:0006508">
    <property type="term" value="P:proteolysis"/>
    <property type="evidence" value="ECO:0007669"/>
    <property type="project" value="UniProtKB-KW"/>
</dbReference>
<proteinExistence type="inferred from homology"/>